<proteinExistence type="predicted"/>
<keyword evidence="1" id="KW-0472">Membrane</keyword>
<dbReference type="SUPFAM" id="SSF54523">
    <property type="entry name" value="Pili subunits"/>
    <property type="match status" value="1"/>
</dbReference>
<comment type="caution">
    <text evidence="2">The sequence shown here is derived from an EMBL/GenBank/DDBJ whole genome shotgun (WGS) entry which is preliminary data.</text>
</comment>
<gene>
    <name evidence="2" type="ORF">OXH55_09725</name>
</gene>
<name>A0ABT4CPC2_9CLOT</name>
<dbReference type="Proteomes" id="UP001079657">
    <property type="component" value="Unassembled WGS sequence"/>
</dbReference>
<protein>
    <submittedName>
        <fullName evidence="2">Prepilin-type N-terminal cleavage/methylation domain-containing protein</fullName>
    </submittedName>
</protein>
<dbReference type="EMBL" id="JAPQES010000003">
    <property type="protein sequence ID" value="MCY6370909.1"/>
    <property type="molecule type" value="Genomic_DNA"/>
</dbReference>
<evidence type="ECO:0000256" key="1">
    <source>
        <dbReference type="SAM" id="Phobius"/>
    </source>
</evidence>
<dbReference type="InterPro" id="IPR045584">
    <property type="entry name" value="Pilin-like"/>
</dbReference>
<feature type="transmembrane region" description="Helical" evidence="1">
    <location>
        <begin position="12"/>
        <end position="31"/>
    </location>
</feature>
<dbReference type="Pfam" id="PF07963">
    <property type="entry name" value="N_methyl"/>
    <property type="match status" value="1"/>
</dbReference>
<reference evidence="2" key="1">
    <citation type="submission" date="2022-12" db="EMBL/GenBank/DDBJ databases">
        <authorList>
            <person name="Wang J."/>
        </authorList>
    </citation>
    <scope>NUCLEOTIDE SEQUENCE</scope>
    <source>
        <strain evidence="2">HY-42-06</strain>
    </source>
</reference>
<accession>A0ABT4CPC2</accession>
<dbReference type="Gene3D" id="3.30.700.10">
    <property type="entry name" value="Glycoprotein, Type 4 Pilin"/>
    <property type="match status" value="1"/>
</dbReference>
<dbReference type="RefSeq" id="WP_268049751.1">
    <property type="nucleotide sequence ID" value="NZ_JAPQES010000003.1"/>
</dbReference>
<evidence type="ECO:0000313" key="2">
    <source>
        <dbReference type="EMBL" id="MCY6370909.1"/>
    </source>
</evidence>
<evidence type="ECO:0000313" key="3">
    <source>
        <dbReference type="Proteomes" id="UP001079657"/>
    </source>
</evidence>
<sequence length="280" mass="31797">MRKSKGFTLLELLITIAILGIIITPLSSMVLTSVKFTKVSEDKQKATNLAQKYMEKIKSGVNLNSYNLDEGNFHVDCSIEPVEGYEFKHNSVSGENGSDSIASDYKIVFPKQSEVIQFYNNNQILSIPQQNVVKPYIKIHSMDNDIVFTLRDEEKKTEDERTIGHEKIIRSSEKEKDKIKIRIDILRDLPNGLTISADNESSDILELYFVKADKLSSSPEIIVEKHGGKIRQYNDILKIEDNSSISNEANKRLYKIVVKVTDKKTGETLSVNKGYKTFLK</sequence>
<keyword evidence="1" id="KW-1133">Transmembrane helix</keyword>
<dbReference type="NCBIfam" id="TIGR02532">
    <property type="entry name" value="IV_pilin_GFxxxE"/>
    <property type="match status" value="1"/>
</dbReference>
<dbReference type="InterPro" id="IPR012902">
    <property type="entry name" value="N_methyl_site"/>
</dbReference>
<keyword evidence="3" id="KW-1185">Reference proteome</keyword>
<organism evidence="2 3">
    <name type="scientific">Clostridium ganghwense</name>
    <dbReference type="NCBI Taxonomy" id="312089"/>
    <lineage>
        <taxon>Bacteria</taxon>
        <taxon>Bacillati</taxon>
        <taxon>Bacillota</taxon>
        <taxon>Clostridia</taxon>
        <taxon>Eubacteriales</taxon>
        <taxon>Clostridiaceae</taxon>
        <taxon>Clostridium</taxon>
    </lineage>
</organism>
<keyword evidence="1" id="KW-0812">Transmembrane</keyword>